<dbReference type="Pfam" id="PF00512">
    <property type="entry name" value="HisKA"/>
    <property type="match status" value="1"/>
</dbReference>
<evidence type="ECO:0000256" key="4">
    <source>
        <dbReference type="SAM" id="Coils"/>
    </source>
</evidence>
<organism evidence="9 10">
    <name type="scientific">Rhodocytophaga aerolata</name>
    <dbReference type="NCBI Taxonomy" id="455078"/>
    <lineage>
        <taxon>Bacteria</taxon>
        <taxon>Pseudomonadati</taxon>
        <taxon>Bacteroidota</taxon>
        <taxon>Cytophagia</taxon>
        <taxon>Cytophagales</taxon>
        <taxon>Rhodocytophagaceae</taxon>
        <taxon>Rhodocytophaga</taxon>
    </lineage>
</organism>
<dbReference type="InterPro" id="IPR005467">
    <property type="entry name" value="His_kinase_dom"/>
</dbReference>
<feature type="chain" id="PRO_5045055155" description="histidine kinase" evidence="7">
    <location>
        <begin position="21"/>
        <end position="1117"/>
    </location>
</feature>
<evidence type="ECO:0000313" key="9">
    <source>
        <dbReference type="EMBL" id="MDO1446960.1"/>
    </source>
</evidence>
<dbReference type="Pfam" id="PF07494">
    <property type="entry name" value="Reg_prop"/>
    <property type="match status" value="11"/>
</dbReference>
<keyword evidence="10" id="KW-1185">Reference proteome</keyword>
<dbReference type="Gene3D" id="1.10.287.130">
    <property type="match status" value="1"/>
</dbReference>
<evidence type="ECO:0000256" key="5">
    <source>
        <dbReference type="SAM" id="MobiDB-lite"/>
    </source>
</evidence>
<dbReference type="Pfam" id="PF07495">
    <property type="entry name" value="Y_Y_Y"/>
    <property type="match status" value="1"/>
</dbReference>
<dbReference type="InterPro" id="IPR011110">
    <property type="entry name" value="Reg_prop"/>
</dbReference>
<dbReference type="InterPro" id="IPR015943">
    <property type="entry name" value="WD40/YVTN_repeat-like_dom_sf"/>
</dbReference>
<dbReference type="SUPFAM" id="SSF47384">
    <property type="entry name" value="Homodimeric domain of signal transducing histidine kinase"/>
    <property type="match status" value="1"/>
</dbReference>
<dbReference type="SUPFAM" id="SSF63829">
    <property type="entry name" value="Calcium-dependent phosphotriesterase"/>
    <property type="match status" value="1"/>
</dbReference>
<dbReference type="Proteomes" id="UP001168528">
    <property type="component" value="Unassembled WGS sequence"/>
</dbReference>
<gene>
    <name evidence="9" type="ORF">Q0590_11890</name>
</gene>
<dbReference type="InterPro" id="IPR011047">
    <property type="entry name" value="Quinoprotein_ADH-like_sf"/>
</dbReference>
<keyword evidence="6" id="KW-0472">Membrane</keyword>
<dbReference type="PROSITE" id="PS50109">
    <property type="entry name" value="HIS_KIN"/>
    <property type="match status" value="1"/>
</dbReference>
<dbReference type="PANTHER" id="PTHR43547:SF2">
    <property type="entry name" value="HYBRID SIGNAL TRANSDUCTION HISTIDINE KINASE C"/>
    <property type="match status" value="1"/>
</dbReference>
<keyword evidence="3" id="KW-0597">Phosphoprotein</keyword>
<dbReference type="EC" id="2.7.13.3" evidence="2"/>
<keyword evidence="6" id="KW-1133">Transmembrane helix</keyword>
<comment type="caution">
    <text evidence="9">The sequence shown here is derived from an EMBL/GenBank/DDBJ whole genome shotgun (WGS) entry which is preliminary data.</text>
</comment>
<name>A0ABT8R4D3_9BACT</name>
<dbReference type="InterPro" id="IPR036890">
    <property type="entry name" value="HATPase_C_sf"/>
</dbReference>
<reference evidence="9" key="1">
    <citation type="submission" date="2023-07" db="EMBL/GenBank/DDBJ databases">
        <title>The genome sequence of Rhodocytophaga aerolata KACC 12507.</title>
        <authorList>
            <person name="Zhang X."/>
        </authorList>
    </citation>
    <scope>NUCLEOTIDE SEQUENCE</scope>
    <source>
        <strain evidence="9">KACC 12507</strain>
    </source>
</reference>
<evidence type="ECO:0000256" key="7">
    <source>
        <dbReference type="SAM" id="SignalP"/>
    </source>
</evidence>
<dbReference type="InterPro" id="IPR011123">
    <property type="entry name" value="Y_Y_Y"/>
</dbReference>
<dbReference type="Pfam" id="PF02518">
    <property type="entry name" value="HATPase_c"/>
    <property type="match status" value="1"/>
</dbReference>
<dbReference type="Gene3D" id="2.60.40.10">
    <property type="entry name" value="Immunoglobulins"/>
    <property type="match status" value="1"/>
</dbReference>
<dbReference type="RefSeq" id="WP_302037763.1">
    <property type="nucleotide sequence ID" value="NZ_JAUKPO010000005.1"/>
</dbReference>
<dbReference type="EMBL" id="JAUKPO010000005">
    <property type="protein sequence ID" value="MDO1446960.1"/>
    <property type="molecule type" value="Genomic_DNA"/>
</dbReference>
<dbReference type="InterPro" id="IPR004358">
    <property type="entry name" value="Sig_transdc_His_kin-like_C"/>
</dbReference>
<keyword evidence="6" id="KW-0812">Transmembrane</keyword>
<evidence type="ECO:0000256" key="1">
    <source>
        <dbReference type="ARBA" id="ARBA00000085"/>
    </source>
</evidence>
<dbReference type="InterPro" id="IPR003661">
    <property type="entry name" value="HisK_dim/P_dom"/>
</dbReference>
<feature type="domain" description="Histidine kinase" evidence="8">
    <location>
        <begin position="878"/>
        <end position="1095"/>
    </location>
</feature>
<dbReference type="Gene3D" id="2.130.10.10">
    <property type="entry name" value="YVTN repeat-like/Quinoprotein amine dehydrogenase"/>
    <property type="match status" value="4"/>
</dbReference>
<sequence length="1117" mass="125285">MRCIVHLLTAIFFSASLLNAQSIRIERISTKQGLSHGSVTSITQDNKGYLWFGTPNGLNRFDGYGFKVFSRSHTDSTALPNNIIRVIHQDAQGNIWLGIDNHGLIKFDPVSGKYKQYKHDATQPDSLSHSDVYAITIDKQNNFWVGTYGGGLNLFNPDSGTFTSFRHKKGDTNSLSDDYIQAMYADEAGMLWIGTERGGLNKFDPENKTFQAYHIDTSGKKKMAPVWGICADDAGFLWLATDGDGLLRFDKQTAQFQVYKNNPANPQSLSHNNLTAIIGDQEGNLWVGTWGGGLNKFNPRTGKAVQYAYHPYLPDKLGSSTIYTLFQDKSGLIWVGTNGQGVNQFNPLGSSFRTYAFDPGQPDGLSDNAIRAILEDTDSQVWVGTNGSGLDHLNLLTGKARHHMPDPTNNNTISGLAVISLCKDPEQNIWVGTYEDGLNRIDSKTNQITRYVHNSTDSLSLADNRILALLADEGYIWVGTYEGGLDKLDPKTGHFQHFQHHPDDSGSISSNAIRCLYKDRRGNIWIGTKDGLNRFDKATQTFQRYTHTPGKPETLSSNYIRCVYEDQQGIFWIGTSEGGLNRFDLQKGTFTTISQKDGLPDNGIYGIVGDENNTIWISTNKGLARYNTIQQKFTIYDEGDGLLGNEYSVGGYHQGATGQLYFGTFKGLNVFHPDSIRDNSFVPPIVITDVKIANTSRPHLLAQPTIELQYTENNISFEFAALSFEETAQNQYAYYLSGVDEDTVYSGTRRYVSYTNLEGGKYTFFVKAANSDGIWNEQGTAINVYIEPPLWQQRWFRAILGLLALSLIFLVYGIRIRTIKIQNRKLENLVKQRTEELRLRSLQLEQSLQETNRQKQEAEQQRQIAEEANRLKTELTNITVHDLKNPLGGILMYTDLVKESLHDPAKVDRLVNTIRETSQNMFHLISNLLKRNRLGSTFISLQKDVIDMALLVRVVVDRNIPLALHKNQQLYFEGEQGCYAEVDLDLMNDLIENLISNAIKFTPPHKNIWVYVQAANDRIKLIVQDEGPGFRPDELQKLFRPFQRLSARPTGGENSTGLGLSIVHQIVQLHAGTIQVESNGERQGTTFIVQIPAQNYTDEDEAGSNPGAGRSIDQTRF</sequence>
<dbReference type="PRINTS" id="PR00344">
    <property type="entry name" value="BCTRLSENSOR"/>
</dbReference>
<evidence type="ECO:0000256" key="2">
    <source>
        <dbReference type="ARBA" id="ARBA00012438"/>
    </source>
</evidence>
<keyword evidence="4" id="KW-0175">Coiled coil</keyword>
<dbReference type="InterPro" id="IPR036097">
    <property type="entry name" value="HisK_dim/P_sf"/>
</dbReference>
<evidence type="ECO:0000313" key="10">
    <source>
        <dbReference type="Proteomes" id="UP001168528"/>
    </source>
</evidence>
<feature type="transmembrane region" description="Helical" evidence="6">
    <location>
        <begin position="795"/>
        <end position="814"/>
    </location>
</feature>
<proteinExistence type="predicted"/>
<accession>A0ABT8R4D3</accession>
<feature type="region of interest" description="Disordered" evidence="5">
    <location>
        <begin position="1094"/>
        <end position="1117"/>
    </location>
</feature>
<dbReference type="InterPro" id="IPR003594">
    <property type="entry name" value="HATPase_dom"/>
</dbReference>
<evidence type="ECO:0000256" key="3">
    <source>
        <dbReference type="ARBA" id="ARBA00022553"/>
    </source>
</evidence>
<dbReference type="CDD" id="cd00082">
    <property type="entry name" value="HisKA"/>
    <property type="match status" value="1"/>
</dbReference>
<evidence type="ECO:0000259" key="8">
    <source>
        <dbReference type="PROSITE" id="PS50109"/>
    </source>
</evidence>
<comment type="catalytic activity">
    <reaction evidence="1">
        <text>ATP + protein L-histidine = ADP + protein N-phospho-L-histidine.</text>
        <dbReference type="EC" id="2.7.13.3"/>
    </reaction>
</comment>
<evidence type="ECO:0000256" key="6">
    <source>
        <dbReference type="SAM" id="Phobius"/>
    </source>
</evidence>
<feature type="coiled-coil region" evidence="4">
    <location>
        <begin position="816"/>
        <end position="875"/>
    </location>
</feature>
<dbReference type="SMART" id="SM00388">
    <property type="entry name" value="HisKA"/>
    <property type="match status" value="1"/>
</dbReference>
<dbReference type="SMART" id="SM00387">
    <property type="entry name" value="HATPase_c"/>
    <property type="match status" value="1"/>
</dbReference>
<dbReference type="PANTHER" id="PTHR43547">
    <property type="entry name" value="TWO-COMPONENT HISTIDINE KINASE"/>
    <property type="match status" value="1"/>
</dbReference>
<protein>
    <recommendedName>
        <fullName evidence="2">histidine kinase</fullName>
        <ecNumber evidence="2">2.7.13.3</ecNumber>
    </recommendedName>
</protein>
<dbReference type="SUPFAM" id="SSF55874">
    <property type="entry name" value="ATPase domain of HSP90 chaperone/DNA topoisomerase II/histidine kinase"/>
    <property type="match status" value="1"/>
</dbReference>
<dbReference type="CDD" id="cd00075">
    <property type="entry name" value="HATPase"/>
    <property type="match status" value="1"/>
</dbReference>
<dbReference type="SUPFAM" id="SSF50998">
    <property type="entry name" value="Quinoprotein alcohol dehydrogenase-like"/>
    <property type="match status" value="1"/>
</dbReference>
<dbReference type="InterPro" id="IPR013783">
    <property type="entry name" value="Ig-like_fold"/>
</dbReference>
<keyword evidence="7" id="KW-0732">Signal</keyword>
<feature type="signal peptide" evidence="7">
    <location>
        <begin position="1"/>
        <end position="20"/>
    </location>
</feature>
<dbReference type="Gene3D" id="3.30.565.10">
    <property type="entry name" value="Histidine kinase-like ATPase, C-terminal domain"/>
    <property type="match status" value="1"/>
</dbReference>